<sequence length="45" mass="4967">MSLGEGLTAVIDAIVFPQVIQPAKTRRVHHRVRTQAFVVSEPITP</sequence>
<dbReference type="STRING" id="1035195.HMPREF9997_00038"/>
<comment type="caution">
    <text evidence="1">The sequence shown here is derived from an EMBL/GenBank/DDBJ whole genome shotgun (WGS) entry which is preliminary data.</text>
</comment>
<dbReference type="HOGENOM" id="CLU_3198628_0_0_11"/>
<organism evidence="1 2">
    <name type="scientific">Corynebacterium durum F0235</name>
    <dbReference type="NCBI Taxonomy" id="1035195"/>
    <lineage>
        <taxon>Bacteria</taxon>
        <taxon>Bacillati</taxon>
        <taxon>Actinomycetota</taxon>
        <taxon>Actinomycetes</taxon>
        <taxon>Mycobacteriales</taxon>
        <taxon>Corynebacteriaceae</taxon>
        <taxon>Corynebacterium</taxon>
    </lineage>
</organism>
<dbReference type="Proteomes" id="UP000010445">
    <property type="component" value="Unassembled WGS sequence"/>
</dbReference>
<reference evidence="1 2" key="1">
    <citation type="submission" date="2012-05" db="EMBL/GenBank/DDBJ databases">
        <authorList>
            <person name="Weinstock G."/>
            <person name="Sodergren E."/>
            <person name="Lobos E.A."/>
            <person name="Fulton L."/>
            <person name="Fulton R."/>
            <person name="Courtney L."/>
            <person name="Fronick C."/>
            <person name="O'Laughlin M."/>
            <person name="Godfrey J."/>
            <person name="Wilson R.M."/>
            <person name="Miner T."/>
            <person name="Farmer C."/>
            <person name="Delehaunty K."/>
            <person name="Cordes M."/>
            <person name="Minx P."/>
            <person name="Tomlinson C."/>
            <person name="Chen J."/>
            <person name="Wollam A."/>
            <person name="Pepin K.H."/>
            <person name="Bhonagiri V."/>
            <person name="Zhang X."/>
            <person name="Suruliraj S."/>
            <person name="Warren W."/>
            <person name="Mitreva M."/>
            <person name="Mardis E.R."/>
            <person name="Wilson R.K."/>
        </authorList>
    </citation>
    <scope>NUCLEOTIDE SEQUENCE [LARGE SCALE GENOMIC DNA]</scope>
    <source>
        <strain evidence="1 2">F0235</strain>
    </source>
</reference>
<accession>L1MN50</accession>
<dbReference type="AlphaFoldDB" id="L1MN50"/>
<evidence type="ECO:0000313" key="1">
    <source>
        <dbReference type="EMBL" id="EKX92374.1"/>
    </source>
</evidence>
<proteinExistence type="predicted"/>
<dbReference type="EMBL" id="AMEM01000005">
    <property type="protein sequence ID" value="EKX92374.1"/>
    <property type="molecule type" value="Genomic_DNA"/>
</dbReference>
<name>L1MN50_9CORY</name>
<gene>
    <name evidence="1" type="ORF">HMPREF9997_00038</name>
</gene>
<keyword evidence="2" id="KW-1185">Reference proteome</keyword>
<protein>
    <submittedName>
        <fullName evidence="1">Uncharacterized protein</fullName>
    </submittedName>
</protein>
<evidence type="ECO:0000313" key="2">
    <source>
        <dbReference type="Proteomes" id="UP000010445"/>
    </source>
</evidence>